<keyword evidence="1" id="KW-1133">Transmembrane helix</keyword>
<proteinExistence type="predicted"/>
<dbReference type="AlphaFoldDB" id="A0A9W6ZX71"/>
<evidence type="ECO:0000313" key="3">
    <source>
        <dbReference type="EMBL" id="GMH58620.1"/>
    </source>
</evidence>
<keyword evidence="1" id="KW-0472">Membrane</keyword>
<keyword evidence="4" id="KW-1185">Reference proteome</keyword>
<accession>A0A9W6ZX71</accession>
<dbReference type="InterPro" id="IPR004891">
    <property type="entry name" value="Mercury-R_MerC"/>
</dbReference>
<sequence>MTGCPLTKILLLLLLMVITCSECNSFATPPPNSMLRKGKSKYSAISRFNAQQPDLESPFSSPVDESTSTSSKITNMERLTNVANFAGMLCVIDCTVLPALTVATPVLSAFKIPMLPESLLHSVSHAISLFFVLPVGSLSSSLNYLQSKSKPPFFTSLLGLLLILTANVDWHNLIGHNSITHALHCGTWVHRIINLLGCAFLIGGNRVAHKKGHEKGDCCSNPNHQN</sequence>
<evidence type="ECO:0000313" key="4">
    <source>
        <dbReference type="Proteomes" id="UP001165122"/>
    </source>
</evidence>
<feature type="chain" id="PRO_5040818941" description="MerC domain-containing protein" evidence="2">
    <location>
        <begin position="24"/>
        <end position="226"/>
    </location>
</feature>
<dbReference type="GO" id="GO:0015097">
    <property type="term" value="F:mercury ion transmembrane transporter activity"/>
    <property type="evidence" value="ECO:0007669"/>
    <property type="project" value="InterPro"/>
</dbReference>
<protein>
    <recommendedName>
        <fullName evidence="5">MerC domain-containing protein</fullName>
    </recommendedName>
</protein>
<feature type="signal peptide" evidence="2">
    <location>
        <begin position="1"/>
        <end position="23"/>
    </location>
</feature>
<comment type="caution">
    <text evidence="3">The sequence shown here is derived from an EMBL/GenBank/DDBJ whole genome shotgun (WGS) entry which is preliminary data.</text>
</comment>
<feature type="transmembrane region" description="Helical" evidence="1">
    <location>
        <begin position="119"/>
        <end position="139"/>
    </location>
</feature>
<dbReference type="OrthoDB" id="45840at2759"/>
<organism evidence="3 4">
    <name type="scientific">Triparma laevis f. longispina</name>
    <dbReference type="NCBI Taxonomy" id="1714387"/>
    <lineage>
        <taxon>Eukaryota</taxon>
        <taxon>Sar</taxon>
        <taxon>Stramenopiles</taxon>
        <taxon>Ochrophyta</taxon>
        <taxon>Bolidophyceae</taxon>
        <taxon>Parmales</taxon>
        <taxon>Triparmaceae</taxon>
        <taxon>Triparma</taxon>
    </lineage>
</organism>
<keyword evidence="1" id="KW-0812">Transmembrane</keyword>
<keyword evidence="2" id="KW-0732">Signal</keyword>
<dbReference type="GO" id="GO:0016020">
    <property type="term" value="C:membrane"/>
    <property type="evidence" value="ECO:0007669"/>
    <property type="project" value="InterPro"/>
</dbReference>
<feature type="transmembrane region" description="Helical" evidence="1">
    <location>
        <begin position="151"/>
        <end position="170"/>
    </location>
</feature>
<dbReference type="Proteomes" id="UP001165122">
    <property type="component" value="Unassembled WGS sequence"/>
</dbReference>
<name>A0A9W6ZX71_9STRA</name>
<feature type="transmembrane region" description="Helical" evidence="1">
    <location>
        <begin position="85"/>
        <end position="107"/>
    </location>
</feature>
<gene>
    <name evidence="3" type="ORF">TrLO_g10914</name>
</gene>
<reference evidence="4" key="1">
    <citation type="journal article" date="2023" name="Commun. Biol.">
        <title>Genome analysis of Parmales, the sister group of diatoms, reveals the evolutionary specialization of diatoms from phago-mixotrophs to photoautotrophs.</title>
        <authorList>
            <person name="Ban H."/>
            <person name="Sato S."/>
            <person name="Yoshikawa S."/>
            <person name="Yamada K."/>
            <person name="Nakamura Y."/>
            <person name="Ichinomiya M."/>
            <person name="Sato N."/>
            <person name="Blanc-Mathieu R."/>
            <person name="Endo H."/>
            <person name="Kuwata A."/>
            <person name="Ogata H."/>
        </authorList>
    </citation>
    <scope>NUCLEOTIDE SEQUENCE [LARGE SCALE GENOMIC DNA]</scope>
    <source>
        <strain evidence="4">NIES 3700</strain>
    </source>
</reference>
<evidence type="ECO:0000256" key="2">
    <source>
        <dbReference type="SAM" id="SignalP"/>
    </source>
</evidence>
<evidence type="ECO:0008006" key="5">
    <source>
        <dbReference type="Google" id="ProtNLM"/>
    </source>
</evidence>
<dbReference type="EMBL" id="BRXW01000480">
    <property type="protein sequence ID" value="GMH58620.1"/>
    <property type="molecule type" value="Genomic_DNA"/>
</dbReference>
<dbReference type="Pfam" id="PF03203">
    <property type="entry name" value="MerC"/>
    <property type="match status" value="1"/>
</dbReference>
<evidence type="ECO:0000256" key="1">
    <source>
        <dbReference type="SAM" id="Phobius"/>
    </source>
</evidence>